<sequence>MERYSAEKRANLLEEMDQEFGVGTGGGRGWLGRGSMTCTVPGVTFTASPWSMSSIPSKKGRLRIVEQQKRKPEYLPSIEEENLYDVASQNPSTRANLPLAVGNGNCKSPVKLQFQAHFLSKLTSEHLIPIGVVTFKKKKEREKKIGKSNDLVVLRNQTPDRDFCSRLQSQVCIEQESPGGAEVATNASSPHCYDSQMQNMDIIDEGECGALLLGSPWMLEDLKA</sequence>
<accession>A0A7J7FBL8</accession>
<proteinExistence type="predicted"/>
<name>A0A7J7FBL8_DICBM</name>
<dbReference type="AlphaFoldDB" id="A0A7J7FBL8"/>
<dbReference type="EMBL" id="JACDTQ010000812">
    <property type="protein sequence ID" value="KAF5925455.1"/>
    <property type="molecule type" value="Genomic_DNA"/>
</dbReference>
<reference evidence="1 2" key="1">
    <citation type="journal article" date="2020" name="Mol. Biol. Evol.">
        <title>Interspecific Gene Flow and the Evolution of Specialization in Black and White Rhinoceros.</title>
        <authorList>
            <person name="Moodley Y."/>
            <person name="Westbury M.V."/>
            <person name="Russo I.M."/>
            <person name="Gopalakrishnan S."/>
            <person name="Rakotoarivelo A."/>
            <person name="Olsen R.A."/>
            <person name="Prost S."/>
            <person name="Tunstall T."/>
            <person name="Ryder O.A."/>
            <person name="Dalen L."/>
            <person name="Bruford M.W."/>
        </authorList>
    </citation>
    <scope>NUCLEOTIDE SEQUENCE [LARGE SCALE GENOMIC DNA]</scope>
    <source>
        <strain evidence="1">SBR-YM</strain>
        <tissue evidence="1">Skin</tissue>
    </source>
</reference>
<protein>
    <submittedName>
        <fullName evidence="1">Uncharacterized protein</fullName>
    </submittedName>
</protein>
<evidence type="ECO:0000313" key="1">
    <source>
        <dbReference type="EMBL" id="KAF5925455.1"/>
    </source>
</evidence>
<keyword evidence="2" id="KW-1185">Reference proteome</keyword>
<comment type="caution">
    <text evidence="1">The sequence shown here is derived from an EMBL/GenBank/DDBJ whole genome shotgun (WGS) entry which is preliminary data.</text>
</comment>
<organism evidence="1 2">
    <name type="scientific">Diceros bicornis minor</name>
    <name type="common">South-central black rhinoceros</name>
    <dbReference type="NCBI Taxonomy" id="77932"/>
    <lineage>
        <taxon>Eukaryota</taxon>
        <taxon>Metazoa</taxon>
        <taxon>Chordata</taxon>
        <taxon>Craniata</taxon>
        <taxon>Vertebrata</taxon>
        <taxon>Euteleostomi</taxon>
        <taxon>Mammalia</taxon>
        <taxon>Eutheria</taxon>
        <taxon>Laurasiatheria</taxon>
        <taxon>Perissodactyla</taxon>
        <taxon>Rhinocerotidae</taxon>
        <taxon>Diceros</taxon>
    </lineage>
</organism>
<evidence type="ECO:0000313" key="2">
    <source>
        <dbReference type="Proteomes" id="UP000551758"/>
    </source>
</evidence>
<gene>
    <name evidence="1" type="ORF">HPG69_001901</name>
</gene>
<dbReference type="Proteomes" id="UP000551758">
    <property type="component" value="Unassembled WGS sequence"/>
</dbReference>